<dbReference type="EMBL" id="JARIHO010000009">
    <property type="protein sequence ID" value="KAJ7355266.1"/>
    <property type="molecule type" value="Genomic_DNA"/>
</dbReference>
<protein>
    <submittedName>
        <fullName evidence="1">Uncharacterized protein</fullName>
    </submittedName>
</protein>
<organism evidence="1 2">
    <name type="scientific">Mycena albidolilacea</name>
    <dbReference type="NCBI Taxonomy" id="1033008"/>
    <lineage>
        <taxon>Eukaryota</taxon>
        <taxon>Fungi</taxon>
        <taxon>Dikarya</taxon>
        <taxon>Basidiomycota</taxon>
        <taxon>Agaricomycotina</taxon>
        <taxon>Agaricomycetes</taxon>
        <taxon>Agaricomycetidae</taxon>
        <taxon>Agaricales</taxon>
        <taxon>Marasmiineae</taxon>
        <taxon>Mycenaceae</taxon>
        <taxon>Mycena</taxon>
    </lineage>
</organism>
<reference evidence="1" key="1">
    <citation type="submission" date="2023-03" db="EMBL/GenBank/DDBJ databases">
        <title>Massive genome expansion in bonnet fungi (Mycena s.s.) driven by repeated elements and novel gene families across ecological guilds.</title>
        <authorList>
            <consortium name="Lawrence Berkeley National Laboratory"/>
            <person name="Harder C.B."/>
            <person name="Miyauchi S."/>
            <person name="Viragh M."/>
            <person name="Kuo A."/>
            <person name="Thoen E."/>
            <person name="Andreopoulos B."/>
            <person name="Lu D."/>
            <person name="Skrede I."/>
            <person name="Drula E."/>
            <person name="Henrissat B."/>
            <person name="Morin E."/>
            <person name="Kohler A."/>
            <person name="Barry K."/>
            <person name="LaButti K."/>
            <person name="Morin E."/>
            <person name="Salamov A."/>
            <person name="Lipzen A."/>
            <person name="Mereny Z."/>
            <person name="Hegedus B."/>
            <person name="Baldrian P."/>
            <person name="Stursova M."/>
            <person name="Weitz H."/>
            <person name="Taylor A."/>
            <person name="Grigoriev I.V."/>
            <person name="Nagy L.G."/>
            <person name="Martin F."/>
            <person name="Kauserud H."/>
        </authorList>
    </citation>
    <scope>NUCLEOTIDE SEQUENCE</scope>
    <source>
        <strain evidence="1">CBHHK002</strain>
    </source>
</reference>
<evidence type="ECO:0000313" key="1">
    <source>
        <dbReference type="EMBL" id="KAJ7355266.1"/>
    </source>
</evidence>
<dbReference type="AlphaFoldDB" id="A0AAD7ACD1"/>
<gene>
    <name evidence="1" type="ORF">DFH08DRAFT_690453</name>
</gene>
<evidence type="ECO:0000313" key="2">
    <source>
        <dbReference type="Proteomes" id="UP001218218"/>
    </source>
</evidence>
<accession>A0AAD7ACD1</accession>
<sequence length="101" mass="11934">NWPYTFQMDVEDVWNVFFLHNLILDHATRNSALQLSHNVPSQAERLRPALYDRNQRMAGPGQNTWNHACNDCCWFNKREDGMIYEFGFLINGDCTHKLFPM</sequence>
<name>A0AAD7ACD1_9AGAR</name>
<comment type="caution">
    <text evidence="1">The sequence shown here is derived from an EMBL/GenBank/DDBJ whole genome shotgun (WGS) entry which is preliminary data.</text>
</comment>
<keyword evidence="2" id="KW-1185">Reference proteome</keyword>
<dbReference type="Proteomes" id="UP001218218">
    <property type="component" value="Unassembled WGS sequence"/>
</dbReference>
<proteinExistence type="predicted"/>
<feature type="non-terminal residue" evidence="1">
    <location>
        <position position="1"/>
    </location>
</feature>